<dbReference type="EMBL" id="DYWO01000405">
    <property type="protein sequence ID" value="HJF50783.1"/>
    <property type="molecule type" value="Genomic_DNA"/>
</dbReference>
<name>A0A921KRM6_9MICO</name>
<gene>
    <name evidence="2" type="ORF">K8W24_13505</name>
</gene>
<reference evidence="2" key="2">
    <citation type="submission" date="2021-09" db="EMBL/GenBank/DDBJ databases">
        <authorList>
            <person name="Gilroy R."/>
        </authorList>
    </citation>
    <scope>NUCLEOTIDE SEQUENCE</scope>
    <source>
        <strain evidence="2">1647</strain>
    </source>
</reference>
<evidence type="ECO:0000256" key="1">
    <source>
        <dbReference type="SAM" id="MobiDB-lite"/>
    </source>
</evidence>
<protein>
    <submittedName>
        <fullName evidence="2">Uncharacterized protein</fullName>
    </submittedName>
</protein>
<dbReference type="AlphaFoldDB" id="A0A921KRM6"/>
<proteinExistence type="predicted"/>
<dbReference type="Proteomes" id="UP000775129">
    <property type="component" value="Unassembled WGS sequence"/>
</dbReference>
<reference evidence="2" key="1">
    <citation type="journal article" date="2021" name="PeerJ">
        <title>Extensive microbial diversity within the chicken gut microbiome revealed by metagenomics and culture.</title>
        <authorList>
            <person name="Gilroy R."/>
            <person name="Ravi A."/>
            <person name="Getino M."/>
            <person name="Pursley I."/>
            <person name="Horton D.L."/>
            <person name="Alikhan N.F."/>
            <person name="Baker D."/>
            <person name="Gharbi K."/>
            <person name="Hall N."/>
            <person name="Watson M."/>
            <person name="Adriaenssens E.M."/>
            <person name="Foster-Nyarko E."/>
            <person name="Jarju S."/>
            <person name="Secka A."/>
            <person name="Antonio M."/>
            <person name="Oren A."/>
            <person name="Chaudhuri R.R."/>
            <person name="La Ragione R."/>
            <person name="Hildebrand F."/>
            <person name="Pallen M.J."/>
        </authorList>
    </citation>
    <scope>NUCLEOTIDE SEQUENCE</scope>
    <source>
        <strain evidence="2">1647</strain>
    </source>
</reference>
<sequence length="273" mass="28085">MTRRHQVRTLAALGLGAPLLVGLGIGGFSQAVATTAAPPAQDAPAAVAAPAERTGSQADAAGEDGTAEEETAAPSDVFTTGSQEFPRADRSTITAEDVAWQLYGYAADPSLSDEATCTDGLALDQPGAVTRCTVTGWSGEQETYYGYMAPAGVAEADYWLYFSKDAPLPEEAAATLNDGLNGTGAYPVWGEEQEQSTTLSGDVAVERANFVLDGFGREDLTVTSVEGEVDLTSTTPVRGTAVEDGSGRTVGVTLLPIPTDGEAPAMMISIDGP</sequence>
<feature type="compositionally biased region" description="Acidic residues" evidence="1">
    <location>
        <begin position="61"/>
        <end position="71"/>
    </location>
</feature>
<evidence type="ECO:0000313" key="3">
    <source>
        <dbReference type="Proteomes" id="UP000775129"/>
    </source>
</evidence>
<evidence type="ECO:0000313" key="2">
    <source>
        <dbReference type="EMBL" id="HJF50783.1"/>
    </source>
</evidence>
<organism evidence="2 3">
    <name type="scientific">Brachybacterium paraconglomeratum</name>
    <dbReference type="NCBI Taxonomy" id="173362"/>
    <lineage>
        <taxon>Bacteria</taxon>
        <taxon>Bacillati</taxon>
        <taxon>Actinomycetota</taxon>
        <taxon>Actinomycetes</taxon>
        <taxon>Micrococcales</taxon>
        <taxon>Dermabacteraceae</taxon>
        <taxon>Brachybacterium</taxon>
    </lineage>
</organism>
<feature type="region of interest" description="Disordered" evidence="1">
    <location>
        <begin position="43"/>
        <end position="90"/>
    </location>
</feature>
<comment type="caution">
    <text evidence="2">The sequence shown here is derived from an EMBL/GenBank/DDBJ whole genome shotgun (WGS) entry which is preliminary data.</text>
</comment>
<accession>A0A921KRM6</accession>